<proteinExistence type="predicted"/>
<dbReference type="InterPro" id="IPR001279">
    <property type="entry name" value="Metallo-B-lactamas"/>
</dbReference>
<dbReference type="RefSeq" id="WP_113956420.1">
    <property type="nucleotide sequence ID" value="NZ_QNRR01000001.1"/>
</dbReference>
<evidence type="ECO:0000256" key="1">
    <source>
        <dbReference type="SAM" id="SignalP"/>
    </source>
</evidence>
<keyword evidence="1" id="KW-0732">Signal</keyword>
<dbReference type="InterPro" id="IPR052159">
    <property type="entry name" value="Competence_DNA_uptake"/>
</dbReference>
<name>A0A366HW24_9BACT</name>
<gene>
    <name evidence="3" type="ORF">DES53_101285</name>
</gene>
<dbReference type="Gene3D" id="3.60.15.10">
    <property type="entry name" value="Ribonuclease Z/Hydroxyacylglutathione hydrolase-like"/>
    <property type="match status" value="1"/>
</dbReference>
<dbReference type="Proteomes" id="UP000253426">
    <property type="component" value="Unassembled WGS sequence"/>
</dbReference>
<evidence type="ECO:0000313" key="3">
    <source>
        <dbReference type="EMBL" id="RBP47488.1"/>
    </source>
</evidence>
<dbReference type="Pfam" id="PF00753">
    <property type="entry name" value="Lactamase_B"/>
    <property type="match status" value="1"/>
</dbReference>
<dbReference type="GO" id="GO:0016787">
    <property type="term" value="F:hydrolase activity"/>
    <property type="evidence" value="ECO:0007669"/>
    <property type="project" value="UniProtKB-KW"/>
</dbReference>
<reference evidence="3 4" key="1">
    <citation type="submission" date="2018-06" db="EMBL/GenBank/DDBJ databases">
        <title>Genomic Encyclopedia of Type Strains, Phase IV (KMG-IV): sequencing the most valuable type-strain genomes for metagenomic binning, comparative biology and taxonomic classification.</title>
        <authorList>
            <person name="Goeker M."/>
        </authorList>
    </citation>
    <scope>NUCLEOTIDE SEQUENCE [LARGE SCALE GENOMIC DNA]</scope>
    <source>
        <strain evidence="3 4">DSM 25532</strain>
    </source>
</reference>
<evidence type="ECO:0000259" key="2">
    <source>
        <dbReference type="SMART" id="SM00849"/>
    </source>
</evidence>
<organism evidence="3 4">
    <name type="scientific">Roseimicrobium gellanilyticum</name>
    <dbReference type="NCBI Taxonomy" id="748857"/>
    <lineage>
        <taxon>Bacteria</taxon>
        <taxon>Pseudomonadati</taxon>
        <taxon>Verrucomicrobiota</taxon>
        <taxon>Verrucomicrobiia</taxon>
        <taxon>Verrucomicrobiales</taxon>
        <taxon>Verrucomicrobiaceae</taxon>
        <taxon>Roseimicrobium</taxon>
    </lineage>
</organism>
<feature type="signal peptide" evidence="1">
    <location>
        <begin position="1"/>
        <end position="25"/>
    </location>
</feature>
<dbReference type="PANTHER" id="PTHR30619:SF1">
    <property type="entry name" value="RECOMBINATION PROTEIN 2"/>
    <property type="match status" value="1"/>
</dbReference>
<protein>
    <submittedName>
        <fullName evidence="3">Beta-lactamase superfamily II metal-dependent hydrolase</fullName>
    </submittedName>
</protein>
<keyword evidence="4" id="KW-1185">Reference proteome</keyword>
<dbReference type="SMART" id="SM00849">
    <property type="entry name" value="Lactamase_B"/>
    <property type="match status" value="1"/>
</dbReference>
<evidence type="ECO:0000313" key="4">
    <source>
        <dbReference type="Proteomes" id="UP000253426"/>
    </source>
</evidence>
<dbReference type="InterPro" id="IPR036866">
    <property type="entry name" value="RibonucZ/Hydroxyglut_hydro"/>
</dbReference>
<dbReference type="SUPFAM" id="SSF56281">
    <property type="entry name" value="Metallo-hydrolase/oxidoreductase"/>
    <property type="match status" value="1"/>
</dbReference>
<sequence length="365" mass="39178">MKSARRPFLAGLFSLLAFTSPALHAQSETSKPRELSIYWIDAEGGGATLVVTPEGESILIDTGNPGGRDAGRIHKLATEIAGLKQIDHVVITHFHVDHFGGLAELAVLMPIGTLYDKGITETSPDNKPNDMRWTLMSRPYRDAKVGKRVTLAAGDSIPLKSGAPGSPALSLKCLGANKKFVALRADQATPNPLNGSVPAKPEDTSDNANSVVLLLQYGNFVFFDGGDLTWNLEEKLVSPINLVGEVDVYQVNHHGLDVSNNPLLIKSLSPTVSVMNNGPRKGTSQSAMDALKGTPSIKAMYQVHENVRDDRQNTTEPKHIANKGDLGEGCQANYIVCTVEPEGTVYKVAVPATNHIGTFVTKKKP</sequence>
<feature type="domain" description="Metallo-beta-lactamase" evidence="2">
    <location>
        <begin position="44"/>
        <end position="226"/>
    </location>
</feature>
<feature type="chain" id="PRO_5016842177" evidence="1">
    <location>
        <begin position="26"/>
        <end position="365"/>
    </location>
</feature>
<dbReference type="OrthoDB" id="9761531at2"/>
<dbReference type="AlphaFoldDB" id="A0A366HW24"/>
<keyword evidence="3" id="KW-0378">Hydrolase</keyword>
<comment type="caution">
    <text evidence="3">The sequence shown here is derived from an EMBL/GenBank/DDBJ whole genome shotgun (WGS) entry which is preliminary data.</text>
</comment>
<dbReference type="PANTHER" id="PTHR30619">
    <property type="entry name" value="DNA INTERNALIZATION/COMPETENCE PROTEIN COMEC/REC2"/>
    <property type="match status" value="1"/>
</dbReference>
<dbReference type="EMBL" id="QNRR01000001">
    <property type="protein sequence ID" value="RBP47488.1"/>
    <property type="molecule type" value="Genomic_DNA"/>
</dbReference>
<accession>A0A366HW24</accession>